<feature type="domain" description="Alpha-D-phosphohexomutase alpha/beta/alpha" evidence="9">
    <location>
        <begin position="15"/>
        <end position="123"/>
    </location>
</feature>
<keyword evidence="4 7" id="KW-0479">Metal-binding</keyword>
<dbReference type="Pfam" id="PF02878">
    <property type="entry name" value="PGM_PMM_I"/>
    <property type="match status" value="1"/>
</dbReference>
<dbReference type="InterPro" id="IPR036900">
    <property type="entry name" value="A-D-PHexomutase_C_sf"/>
</dbReference>
<comment type="caution">
    <text evidence="12">The sequence shown here is derived from an EMBL/GenBank/DDBJ whole genome shotgun (WGS) entry which is preliminary data.</text>
</comment>
<dbReference type="InterPro" id="IPR005841">
    <property type="entry name" value="Alpha-D-phosphohexomutase_SF"/>
</dbReference>
<dbReference type="InterPro" id="IPR005845">
    <property type="entry name" value="A-D-PHexomutase_a/b/a-II"/>
</dbReference>
<dbReference type="Pfam" id="PF00408">
    <property type="entry name" value="PGM_PMM_IV"/>
    <property type="match status" value="1"/>
</dbReference>
<evidence type="ECO:0000256" key="2">
    <source>
        <dbReference type="ARBA" id="ARBA00010231"/>
    </source>
</evidence>
<evidence type="ECO:0000256" key="4">
    <source>
        <dbReference type="ARBA" id="ARBA00022723"/>
    </source>
</evidence>
<evidence type="ECO:0000259" key="9">
    <source>
        <dbReference type="Pfam" id="PF02878"/>
    </source>
</evidence>
<feature type="domain" description="Alpha-D-phosphohexomutase C-terminal" evidence="8">
    <location>
        <begin position="379"/>
        <end position="441"/>
    </location>
</feature>
<dbReference type="PRINTS" id="PR00509">
    <property type="entry name" value="PGMPMM"/>
</dbReference>
<keyword evidence="13" id="KW-1185">Reference proteome</keyword>
<dbReference type="Pfam" id="PF02880">
    <property type="entry name" value="PGM_PMM_III"/>
    <property type="match status" value="1"/>
</dbReference>
<dbReference type="CDD" id="cd03089">
    <property type="entry name" value="PMM_PGM"/>
    <property type="match status" value="1"/>
</dbReference>
<dbReference type="InterPro" id="IPR005843">
    <property type="entry name" value="A-D-PHexomutase_C"/>
</dbReference>
<sequence>MRAIFRHDFDPSVLREYDIRGIVGQTLGEDDAYALGVVFASVLRERGLSDVLTGHDGRLTSPALEASLVAGLVRGGLSVGRLPCCPTPALYHAAHRLGASGAIMVTGSHNPLDFNGFKLVLENRPFFGASLRDLGQRASHGVDCPHRSGPAPQSVSDAIEAYVDAVRAGWSGEGRPLRVVWDNVNSSAGPVLAALTAKLPGEHLVLNSAVDGRFPAHHPDPTLPENMHQLKQAVLENGADLGVGFDGDADRLGVLDDRGVLVPADKLTLLLAQPVMQESPGAVILGDVKMSSLLFDGIAAMGGKARMCPSGHSEVKAALSETGGLFAGEMSGHFLFADCWPGFDDGIYAATRLIDLLSRRNEPLSSLCDALPSPVVTPEIRFPCPDDVKFGIIDRLIARSAERGDDMTLIDGLRVTTPEGWWLLRASNTQPALVARVEGRTMRDCRTMLEALGAMIEAEGVAFPQVDDQFDE</sequence>
<protein>
    <submittedName>
        <fullName evidence="12">Phosphomannomutase/phosphoglucomutase</fullName>
    </submittedName>
</protein>
<evidence type="ECO:0000256" key="5">
    <source>
        <dbReference type="ARBA" id="ARBA00022842"/>
    </source>
</evidence>
<dbReference type="PANTHER" id="PTHR43771">
    <property type="entry name" value="PHOSPHOMANNOMUTASE"/>
    <property type="match status" value="1"/>
</dbReference>
<keyword evidence="3" id="KW-0597">Phosphoprotein</keyword>
<dbReference type="InterPro" id="IPR005846">
    <property type="entry name" value="A-D-PHexomutase_a/b/a-III"/>
</dbReference>
<evidence type="ECO:0000256" key="7">
    <source>
        <dbReference type="RuleBase" id="RU004326"/>
    </source>
</evidence>
<dbReference type="InterPro" id="IPR016055">
    <property type="entry name" value="A-D-PHexomutase_a/b/a-I/II/III"/>
</dbReference>
<dbReference type="SUPFAM" id="SSF53738">
    <property type="entry name" value="Phosphoglucomutase, first 3 domains"/>
    <property type="match status" value="3"/>
</dbReference>
<dbReference type="InterPro" id="IPR005844">
    <property type="entry name" value="A-D-PHexomutase_a/b/a-I"/>
</dbReference>
<comment type="similarity">
    <text evidence="2 7">Belongs to the phosphohexose mutase family.</text>
</comment>
<evidence type="ECO:0000259" key="8">
    <source>
        <dbReference type="Pfam" id="PF00408"/>
    </source>
</evidence>
<organism evidence="12 13">
    <name type="scientific">Asaia lannensis NBRC 102526</name>
    <dbReference type="NCBI Taxonomy" id="1307926"/>
    <lineage>
        <taxon>Bacteria</taxon>
        <taxon>Pseudomonadati</taxon>
        <taxon>Pseudomonadota</taxon>
        <taxon>Alphaproteobacteria</taxon>
        <taxon>Acetobacterales</taxon>
        <taxon>Acetobacteraceae</taxon>
        <taxon>Asaia</taxon>
    </lineage>
</organism>
<dbReference type="SUPFAM" id="SSF55957">
    <property type="entry name" value="Phosphoglucomutase, C-terminal domain"/>
    <property type="match status" value="1"/>
</dbReference>
<reference evidence="12 13" key="1">
    <citation type="submission" date="2022-06" db="EMBL/GenBank/DDBJ databases">
        <title>Whole-genome of Asaia lannensis strain LMG 27011T.</title>
        <authorList>
            <person name="Sombolestani A."/>
        </authorList>
    </citation>
    <scope>NUCLEOTIDE SEQUENCE [LARGE SCALE GENOMIC DNA]</scope>
    <source>
        <strain evidence="12 13">NBRC 102526</strain>
    </source>
</reference>
<comment type="cofactor">
    <cofactor evidence="1">
        <name>Mg(2+)</name>
        <dbReference type="ChEBI" id="CHEBI:18420"/>
    </cofactor>
</comment>
<dbReference type="RefSeq" id="WP_252848938.1">
    <property type="nucleotide sequence ID" value="NZ_BAPW01000023.1"/>
</dbReference>
<evidence type="ECO:0000313" key="12">
    <source>
        <dbReference type="EMBL" id="MCO6159544.1"/>
    </source>
</evidence>
<evidence type="ECO:0000256" key="6">
    <source>
        <dbReference type="ARBA" id="ARBA00023235"/>
    </source>
</evidence>
<feature type="domain" description="Alpha-D-phosphohexomutase alpha/beta/alpha" evidence="11">
    <location>
        <begin position="264"/>
        <end position="372"/>
    </location>
</feature>
<dbReference type="Pfam" id="PF02879">
    <property type="entry name" value="PGM_PMM_II"/>
    <property type="match status" value="1"/>
</dbReference>
<feature type="domain" description="Alpha-D-phosphohexomutase alpha/beta/alpha" evidence="10">
    <location>
        <begin position="161"/>
        <end position="259"/>
    </location>
</feature>
<evidence type="ECO:0000259" key="11">
    <source>
        <dbReference type="Pfam" id="PF02880"/>
    </source>
</evidence>
<evidence type="ECO:0000259" key="10">
    <source>
        <dbReference type="Pfam" id="PF02879"/>
    </source>
</evidence>
<evidence type="ECO:0000313" key="13">
    <source>
        <dbReference type="Proteomes" id="UP001523401"/>
    </source>
</evidence>
<keyword evidence="6" id="KW-0413">Isomerase</keyword>
<dbReference type="PROSITE" id="PS00710">
    <property type="entry name" value="PGM_PMM"/>
    <property type="match status" value="1"/>
</dbReference>
<dbReference type="EMBL" id="JAMXQU010000003">
    <property type="protein sequence ID" value="MCO6159544.1"/>
    <property type="molecule type" value="Genomic_DNA"/>
</dbReference>
<evidence type="ECO:0000256" key="1">
    <source>
        <dbReference type="ARBA" id="ARBA00001946"/>
    </source>
</evidence>
<dbReference type="InterPro" id="IPR016066">
    <property type="entry name" value="A-D-PHexomutase_CS"/>
</dbReference>
<proteinExistence type="inferred from homology"/>
<dbReference type="Proteomes" id="UP001523401">
    <property type="component" value="Unassembled WGS sequence"/>
</dbReference>
<name>A0ABT1CFA2_9PROT</name>
<accession>A0ABT1CFA2</accession>
<dbReference type="Gene3D" id="3.40.120.10">
    <property type="entry name" value="Alpha-D-Glucose-1,6-Bisphosphate, subunit A, domain 3"/>
    <property type="match status" value="3"/>
</dbReference>
<dbReference type="PANTHER" id="PTHR43771:SF2">
    <property type="entry name" value="PHOSPHOMANNOMUTASE_PHOSPHOGLUCOMUTASE"/>
    <property type="match status" value="1"/>
</dbReference>
<dbReference type="Gene3D" id="3.30.310.50">
    <property type="entry name" value="Alpha-D-phosphohexomutase, C-terminal domain"/>
    <property type="match status" value="1"/>
</dbReference>
<gene>
    <name evidence="12" type="ORF">NF685_05795</name>
</gene>
<evidence type="ECO:0000256" key="3">
    <source>
        <dbReference type="ARBA" id="ARBA00022553"/>
    </source>
</evidence>
<keyword evidence="5 7" id="KW-0460">Magnesium</keyword>